<dbReference type="Pfam" id="PF01433">
    <property type="entry name" value="Peptidase_M1"/>
    <property type="match status" value="1"/>
</dbReference>
<dbReference type="GO" id="GO:0043171">
    <property type="term" value="P:peptide catabolic process"/>
    <property type="evidence" value="ECO:0007669"/>
    <property type="project" value="TreeGrafter"/>
</dbReference>
<dbReference type="GO" id="GO:0005615">
    <property type="term" value="C:extracellular space"/>
    <property type="evidence" value="ECO:0007669"/>
    <property type="project" value="TreeGrafter"/>
</dbReference>
<dbReference type="GO" id="GO:0008270">
    <property type="term" value="F:zinc ion binding"/>
    <property type="evidence" value="ECO:0007669"/>
    <property type="project" value="InterPro"/>
</dbReference>
<dbReference type="InterPro" id="IPR014782">
    <property type="entry name" value="Peptidase_M1_dom"/>
</dbReference>
<gene>
    <name evidence="2" type="ORF">DCC35_03665</name>
</gene>
<protein>
    <submittedName>
        <fullName evidence="2">Peptidase M1</fullName>
    </submittedName>
</protein>
<dbReference type="AlphaFoldDB" id="A0A4D7K3C9"/>
<organism evidence="2 3">
    <name type="scientific">Mangrovivirga cuniculi</name>
    <dbReference type="NCBI Taxonomy" id="2715131"/>
    <lineage>
        <taxon>Bacteria</taxon>
        <taxon>Pseudomonadati</taxon>
        <taxon>Bacteroidota</taxon>
        <taxon>Cytophagia</taxon>
        <taxon>Cytophagales</taxon>
        <taxon>Mangrovivirgaceae</taxon>
        <taxon>Mangrovivirga</taxon>
    </lineage>
</organism>
<evidence type="ECO:0000313" key="2">
    <source>
        <dbReference type="EMBL" id="QCK13918.1"/>
    </source>
</evidence>
<dbReference type="PANTHER" id="PTHR11533">
    <property type="entry name" value="PROTEASE M1 ZINC METALLOPROTEASE"/>
    <property type="match status" value="1"/>
</dbReference>
<dbReference type="Gene3D" id="1.10.390.10">
    <property type="entry name" value="Neutral Protease Domain 2"/>
    <property type="match status" value="1"/>
</dbReference>
<proteinExistence type="predicted"/>
<sequence length="508" mass="59213">MRPERTSFDVKYYHLNISIDPDEKSIQGYNDITFQIDEPTSKIQIDLFDNLNVDSIKFKDKHLDYEREFNAVFIDLGEELPKNDIKTIRFYYSGKPTIAKRAPWDGGFVFDQTPSGDHFIAVACQGFGASSWWPNKDHQSDEPDSMLISVAVPNNLKNISNGRLRGIDTLDNGYNRWNWYINNPINNYDVSVNIADYVHFHDTYKDLDLDYWVLPENLEKAKVQFKEVNPMMACFEEKMGFYPFKEDGYKLVETPYLGMEHQSAIAYGNKYQKGYLGNDLSGTGVGLKWDFIIIHETGHEWFGNSITAADIADMWIHEAFTTYTEAIYIECRWGYEDAMTYLNGMKRNVQNDIPIIGPYGVNKEGSSDMYPKGALMLNTIRHIVANDELWWDTFRNYTLDHKKTIVNRQIVQSYFEKHLGIDLGTVFDQYLTTTDIPVLEWKRKGKKYEYRWTRTVDGFDMPVDILIENEKTRIHPTTEWQKLKLDNKDAKLDVATGQFYIFTKEALN</sequence>
<dbReference type="PANTHER" id="PTHR11533:SF174">
    <property type="entry name" value="PUROMYCIN-SENSITIVE AMINOPEPTIDASE-RELATED"/>
    <property type="match status" value="1"/>
</dbReference>
<dbReference type="CDD" id="cd09603">
    <property type="entry name" value="M1_APN_like"/>
    <property type="match status" value="1"/>
</dbReference>
<dbReference type="SUPFAM" id="SSF63737">
    <property type="entry name" value="Leukotriene A4 hydrolase N-terminal domain"/>
    <property type="match status" value="1"/>
</dbReference>
<dbReference type="RefSeq" id="WP_137089510.1">
    <property type="nucleotide sequence ID" value="NZ_CP028923.1"/>
</dbReference>
<dbReference type="InterPro" id="IPR042097">
    <property type="entry name" value="Aminopeptidase_N-like_N_sf"/>
</dbReference>
<accession>A0A4D7K3C9</accession>
<evidence type="ECO:0000259" key="1">
    <source>
        <dbReference type="Pfam" id="PF01433"/>
    </source>
</evidence>
<dbReference type="EMBL" id="CP028923">
    <property type="protein sequence ID" value="QCK13918.1"/>
    <property type="molecule type" value="Genomic_DNA"/>
</dbReference>
<dbReference type="KEGG" id="fpf:DCC35_03665"/>
<dbReference type="GO" id="GO:0042277">
    <property type="term" value="F:peptide binding"/>
    <property type="evidence" value="ECO:0007669"/>
    <property type="project" value="TreeGrafter"/>
</dbReference>
<keyword evidence="3" id="KW-1185">Reference proteome</keyword>
<dbReference type="InterPro" id="IPR027268">
    <property type="entry name" value="Peptidase_M4/M1_CTD_sf"/>
</dbReference>
<dbReference type="Gene3D" id="2.60.40.1730">
    <property type="entry name" value="tricorn interacting facor f3 domain"/>
    <property type="match status" value="1"/>
</dbReference>
<dbReference type="InterPro" id="IPR050344">
    <property type="entry name" value="Peptidase_M1_aminopeptidases"/>
</dbReference>
<feature type="domain" description="Peptidase M1 membrane alanine aminopeptidase" evidence="1">
    <location>
        <begin position="255"/>
        <end position="430"/>
    </location>
</feature>
<dbReference type="SUPFAM" id="SSF55486">
    <property type="entry name" value="Metalloproteases ('zincins'), catalytic domain"/>
    <property type="match status" value="1"/>
</dbReference>
<dbReference type="GO" id="GO:0005737">
    <property type="term" value="C:cytoplasm"/>
    <property type="evidence" value="ECO:0007669"/>
    <property type="project" value="TreeGrafter"/>
</dbReference>
<reference evidence="2 3" key="1">
    <citation type="submission" date="2018-04" db="EMBL/GenBank/DDBJ databases">
        <title>Complete genome uncultured novel isolate.</title>
        <authorList>
            <person name="Merlino G."/>
        </authorList>
    </citation>
    <scope>NUCLEOTIDE SEQUENCE [LARGE SCALE GENOMIC DNA]</scope>
    <source>
        <strain evidence="3">R1DC9</strain>
    </source>
</reference>
<dbReference type="GO" id="GO:0070006">
    <property type="term" value="F:metalloaminopeptidase activity"/>
    <property type="evidence" value="ECO:0007669"/>
    <property type="project" value="TreeGrafter"/>
</dbReference>
<dbReference type="GO" id="GO:0016020">
    <property type="term" value="C:membrane"/>
    <property type="evidence" value="ECO:0007669"/>
    <property type="project" value="TreeGrafter"/>
</dbReference>
<dbReference type="OrthoDB" id="100605at2"/>
<evidence type="ECO:0000313" key="3">
    <source>
        <dbReference type="Proteomes" id="UP000298616"/>
    </source>
</evidence>
<dbReference type="Proteomes" id="UP000298616">
    <property type="component" value="Chromosome"/>
</dbReference>
<name>A0A4D7K3C9_9BACT</name>